<dbReference type="InterPro" id="IPR033879">
    <property type="entry name" value="UPP_Pase"/>
</dbReference>
<dbReference type="InterPro" id="IPR036938">
    <property type="entry name" value="PAP2/HPO_sf"/>
</dbReference>
<organism evidence="3 4">
    <name type="scientific">Mesobacillus jeotgali</name>
    <dbReference type="NCBI Taxonomy" id="129985"/>
    <lineage>
        <taxon>Bacteria</taxon>
        <taxon>Bacillati</taxon>
        <taxon>Bacillota</taxon>
        <taxon>Bacilli</taxon>
        <taxon>Bacillales</taxon>
        <taxon>Bacillaceae</taxon>
        <taxon>Mesobacillus</taxon>
    </lineage>
</organism>
<keyword evidence="1" id="KW-0812">Transmembrane</keyword>
<feature type="transmembrane region" description="Helical" evidence="1">
    <location>
        <begin position="55"/>
        <end position="73"/>
    </location>
</feature>
<evidence type="ECO:0000259" key="2">
    <source>
        <dbReference type="SMART" id="SM00014"/>
    </source>
</evidence>
<evidence type="ECO:0000313" key="3">
    <source>
        <dbReference type="EMBL" id="WNF24621.1"/>
    </source>
</evidence>
<proteinExistence type="predicted"/>
<dbReference type="PANTHER" id="PTHR14969:SF58">
    <property type="entry name" value="UNDECAPRENYL-DIPHOSPHATASE BCRC"/>
    <property type="match status" value="1"/>
</dbReference>
<name>A0ABY9VPF6_9BACI</name>
<dbReference type="Gene3D" id="1.20.144.10">
    <property type="entry name" value="Phosphatidic acid phosphatase type 2/haloperoxidase"/>
    <property type="match status" value="1"/>
</dbReference>
<dbReference type="Proteomes" id="UP001303324">
    <property type="component" value="Chromosome"/>
</dbReference>
<gene>
    <name evidence="3" type="ORF">RH061_09100</name>
</gene>
<keyword evidence="1" id="KW-1133">Transmembrane helix</keyword>
<keyword evidence="1" id="KW-0472">Membrane</keyword>
<evidence type="ECO:0000313" key="4">
    <source>
        <dbReference type="Proteomes" id="UP001303324"/>
    </source>
</evidence>
<dbReference type="CDD" id="cd03385">
    <property type="entry name" value="PAP2_BcrC_like"/>
    <property type="match status" value="1"/>
</dbReference>
<protein>
    <submittedName>
        <fullName evidence="3">Undecaprenyl-diphosphatase</fullName>
    </submittedName>
</protein>
<dbReference type="PANTHER" id="PTHR14969">
    <property type="entry name" value="SPHINGOSINE-1-PHOSPHATE PHOSPHOHYDROLASE"/>
    <property type="match status" value="1"/>
</dbReference>
<accession>A0ABY9VPF6</accession>
<dbReference type="Pfam" id="PF01569">
    <property type="entry name" value="PAP2"/>
    <property type="match status" value="1"/>
</dbReference>
<dbReference type="SMART" id="SM00014">
    <property type="entry name" value="acidPPc"/>
    <property type="match status" value="1"/>
</dbReference>
<dbReference type="EMBL" id="CP134494">
    <property type="protein sequence ID" value="WNF24621.1"/>
    <property type="molecule type" value="Genomic_DNA"/>
</dbReference>
<evidence type="ECO:0000256" key="1">
    <source>
        <dbReference type="SAM" id="Phobius"/>
    </source>
</evidence>
<keyword evidence="4" id="KW-1185">Reference proteome</keyword>
<reference evidence="3 4" key="1">
    <citation type="submission" date="2023-09" db="EMBL/GenBank/DDBJ databases">
        <title>Microbial mechanism of fulvic acid promoting antimony reduction mineralization in rice fields.</title>
        <authorList>
            <person name="Chen G."/>
            <person name="Lan J."/>
        </authorList>
    </citation>
    <scope>NUCLEOTIDE SEQUENCE [LARGE SCALE GENOMIC DNA]</scope>
    <source>
        <strain evidence="3 4">PS1</strain>
    </source>
</reference>
<feature type="transmembrane region" description="Helical" evidence="1">
    <location>
        <begin position="144"/>
        <end position="162"/>
    </location>
</feature>
<dbReference type="SUPFAM" id="SSF48317">
    <property type="entry name" value="Acid phosphatase/Vanadium-dependent haloperoxidase"/>
    <property type="match status" value="1"/>
</dbReference>
<dbReference type="InterPro" id="IPR000326">
    <property type="entry name" value="PAP2/HPO"/>
</dbReference>
<feature type="domain" description="Phosphatidic acid phosphatase type 2/haloperoxidase" evidence="2">
    <location>
        <begin position="55"/>
        <end position="159"/>
    </location>
</feature>
<sequence length="173" mass="19849">MDLKLFQLINRLSGRFTPVDLLMIFISNRMRYVYILITALLLFKSRRNKQIAIETGSSVFISFVIQFFIKIFYYKPRPFKKRRVGILIPSKMDSSFPSKHTVLAFAASTSLLMFQRRLGILMTWLSALTGFSRIWVGHHYPSDIVGSALIGSLASVVTRIISYRSFGNKPEIS</sequence>
<feature type="transmembrane region" description="Helical" evidence="1">
    <location>
        <begin position="21"/>
        <end position="43"/>
    </location>
</feature>
<dbReference type="RefSeq" id="WP_311075532.1">
    <property type="nucleotide sequence ID" value="NZ_CP134494.1"/>
</dbReference>
<feature type="transmembrane region" description="Helical" evidence="1">
    <location>
        <begin position="118"/>
        <end position="138"/>
    </location>
</feature>